<comment type="function">
    <text evidence="4">ESCRT-III-like protein involved in cytokinesis, nuclear envelope reassembly and endosomal tubulation. Is required for efficient abscission during cytokinesis. Involved in recruiting VPS4A and/or VPS4B to the midbody of dividing cells. During late anaphase, involved in nuclear envelope reassembly and mitotic spindle disassembly together with the ESCRT-III complex: IST1 acts by mediating the recruitment of SPAST to the nuclear membrane, leading to microtubule severing. Recruited to the reforming nuclear envelope (NE) during anaphase by LEMD2. Regulates early endosomal tubulation together with the ESCRT-III complex by mediating the recruitment of SPAST.</text>
</comment>
<evidence type="ECO:0000313" key="8">
    <source>
        <dbReference type="Proteomes" id="UP001054945"/>
    </source>
</evidence>
<dbReference type="InterPro" id="IPR042277">
    <property type="entry name" value="IST1-like"/>
</dbReference>
<reference evidence="7 8" key="1">
    <citation type="submission" date="2021-06" db="EMBL/GenBank/DDBJ databases">
        <title>Caerostris extrusa draft genome.</title>
        <authorList>
            <person name="Kono N."/>
            <person name="Arakawa K."/>
        </authorList>
    </citation>
    <scope>NUCLEOTIDE SEQUENCE [LARGE SCALE GENOMIC DNA]</scope>
</reference>
<evidence type="ECO:0000256" key="6">
    <source>
        <dbReference type="SAM" id="MobiDB-lite"/>
    </source>
</evidence>
<comment type="similarity">
    <text evidence="1">Belongs to the IST1 family.</text>
</comment>
<sequence>MKPYCDPVAQTQFLNNTAPSEKLNLKRRTFNPEKLPPRQVHAEPLTCSSTSSITAQFIAILEKALCPKLIKVQSVIRYEATQEAMEIIEMFCEQILDRYGVFEETKEIDKNLEQAISSLIWVSPLRAIRISLEDGEYSETYEGYGTSIPNTLISCKKAFSNLKFGKNKGPSVKWTRKLIHDNSLSEENEDNQGKHSLHIHDNKNTFDEEELNNTHKCKQFVNRNDTLTDSSSRKTKISGINNTDSKKSIKKKNLECKDKVSPTSEMKSNFLLSTYKKKRYPDSDEPPPYDVVVSDSNSENFCNESPYKRGSRHTT</sequence>
<evidence type="ECO:0000313" key="7">
    <source>
        <dbReference type="EMBL" id="GIY65720.1"/>
    </source>
</evidence>
<protein>
    <recommendedName>
        <fullName evidence="2">IST1 homolog</fullName>
    </recommendedName>
    <alternativeName>
        <fullName evidence="3">Charged multivesicular body protein 8</fullName>
    </alternativeName>
</protein>
<evidence type="ECO:0000256" key="3">
    <source>
        <dbReference type="ARBA" id="ARBA00032374"/>
    </source>
</evidence>
<evidence type="ECO:0000256" key="4">
    <source>
        <dbReference type="ARBA" id="ARBA00046124"/>
    </source>
</evidence>
<evidence type="ECO:0000256" key="2">
    <source>
        <dbReference type="ARBA" id="ARBA00014513"/>
    </source>
</evidence>
<evidence type="ECO:0000256" key="5">
    <source>
        <dbReference type="ARBA" id="ARBA00046920"/>
    </source>
</evidence>
<dbReference type="InterPro" id="IPR005061">
    <property type="entry name" value="Ist1"/>
</dbReference>
<proteinExistence type="inferred from homology"/>
<dbReference type="Gene3D" id="1.20.1260.60">
    <property type="entry name" value="Vacuolar protein sorting-associated protein Ist1"/>
    <property type="match status" value="1"/>
</dbReference>
<dbReference type="AlphaFoldDB" id="A0AAV4V6X9"/>
<dbReference type="GO" id="GO:0015031">
    <property type="term" value="P:protein transport"/>
    <property type="evidence" value="ECO:0007669"/>
    <property type="project" value="InterPro"/>
</dbReference>
<accession>A0AAV4V6X9</accession>
<gene>
    <name evidence="7" type="primary">IST1_2</name>
    <name evidence="7" type="ORF">CEXT_338541</name>
</gene>
<feature type="region of interest" description="Disordered" evidence="6">
    <location>
        <begin position="276"/>
        <end position="315"/>
    </location>
</feature>
<organism evidence="7 8">
    <name type="scientific">Caerostris extrusa</name>
    <name type="common">Bark spider</name>
    <name type="synonym">Caerostris bankana</name>
    <dbReference type="NCBI Taxonomy" id="172846"/>
    <lineage>
        <taxon>Eukaryota</taxon>
        <taxon>Metazoa</taxon>
        <taxon>Ecdysozoa</taxon>
        <taxon>Arthropoda</taxon>
        <taxon>Chelicerata</taxon>
        <taxon>Arachnida</taxon>
        <taxon>Araneae</taxon>
        <taxon>Araneomorphae</taxon>
        <taxon>Entelegynae</taxon>
        <taxon>Araneoidea</taxon>
        <taxon>Araneidae</taxon>
        <taxon>Caerostris</taxon>
    </lineage>
</organism>
<feature type="compositionally biased region" description="Polar residues" evidence="6">
    <location>
        <begin position="294"/>
        <end position="303"/>
    </location>
</feature>
<name>A0AAV4V6X9_CAEEX</name>
<evidence type="ECO:0000256" key="1">
    <source>
        <dbReference type="ARBA" id="ARBA00005536"/>
    </source>
</evidence>
<dbReference type="Pfam" id="PF03398">
    <property type="entry name" value="Ist1"/>
    <property type="match status" value="1"/>
</dbReference>
<comment type="caution">
    <text evidence="7">The sequence shown here is derived from an EMBL/GenBank/DDBJ whole genome shotgun (WGS) entry which is preliminary data.</text>
</comment>
<comment type="subunit">
    <text evidence="5">Interacts with CHMP1A, CHMP1B, VPS4A and VTA1. Interacts with SPAST, STAMBP, and USP8. May interact with VPS37B. May associate with the ESCRT-I complex. Interacts with MITD1, in competition with VSP4. Interacts with SPART (via MIT domain); leading to the recruitment of SPART to midbodies. Interacts with SPAST.</text>
</comment>
<keyword evidence="8" id="KW-1185">Reference proteome</keyword>
<dbReference type="Proteomes" id="UP001054945">
    <property type="component" value="Unassembled WGS sequence"/>
</dbReference>
<dbReference type="EMBL" id="BPLR01014022">
    <property type="protein sequence ID" value="GIY65720.1"/>
    <property type="molecule type" value="Genomic_DNA"/>
</dbReference>